<comment type="caution">
    <text evidence="1">The sequence shown here is derived from an EMBL/GenBank/DDBJ whole genome shotgun (WGS) entry which is preliminary data.</text>
</comment>
<accession>A0ABQ4C1J4</accession>
<gene>
    <name evidence="1" type="ORF">Air01nite_27410</name>
</gene>
<evidence type="ECO:0000313" key="2">
    <source>
        <dbReference type="Proteomes" id="UP000624325"/>
    </source>
</evidence>
<organism evidence="1 2">
    <name type="scientific">Asanoa iriomotensis</name>
    <dbReference type="NCBI Taxonomy" id="234613"/>
    <lineage>
        <taxon>Bacteria</taxon>
        <taxon>Bacillati</taxon>
        <taxon>Actinomycetota</taxon>
        <taxon>Actinomycetes</taxon>
        <taxon>Micromonosporales</taxon>
        <taxon>Micromonosporaceae</taxon>
        <taxon>Asanoa</taxon>
    </lineage>
</organism>
<sequence length="91" mass="10353">MSDLSDIADGDPRRTRLLHACLERLADSENELLREMARTVLAGDVTLREVVSSQVYGDELARSFTRFWSEYQEMTPEERAALDHESPTQAP</sequence>
<dbReference type="Proteomes" id="UP000624325">
    <property type="component" value="Unassembled WGS sequence"/>
</dbReference>
<dbReference type="RefSeq" id="WP_203702524.1">
    <property type="nucleotide sequence ID" value="NZ_BAAALU010000001.1"/>
</dbReference>
<keyword evidence="2" id="KW-1185">Reference proteome</keyword>
<reference evidence="1 2" key="1">
    <citation type="submission" date="2021-01" db="EMBL/GenBank/DDBJ databases">
        <title>Whole genome shotgun sequence of Asanoa iriomotensis NBRC 100142.</title>
        <authorList>
            <person name="Komaki H."/>
            <person name="Tamura T."/>
        </authorList>
    </citation>
    <scope>NUCLEOTIDE SEQUENCE [LARGE SCALE GENOMIC DNA]</scope>
    <source>
        <strain evidence="1 2">NBRC 100142</strain>
    </source>
</reference>
<protein>
    <submittedName>
        <fullName evidence="1">Uncharacterized protein</fullName>
    </submittedName>
</protein>
<dbReference type="EMBL" id="BONC01000016">
    <property type="protein sequence ID" value="GIF56646.1"/>
    <property type="molecule type" value="Genomic_DNA"/>
</dbReference>
<name>A0ABQ4C1J4_9ACTN</name>
<evidence type="ECO:0000313" key="1">
    <source>
        <dbReference type="EMBL" id="GIF56646.1"/>
    </source>
</evidence>
<proteinExistence type="predicted"/>